<evidence type="ECO:0000313" key="3">
    <source>
        <dbReference type="Proteomes" id="UP001370758"/>
    </source>
</evidence>
<comment type="caution">
    <text evidence="2">The sequence shown here is derived from an EMBL/GenBank/DDBJ whole genome shotgun (WGS) entry which is preliminary data.</text>
</comment>
<feature type="compositionally biased region" description="Basic and acidic residues" evidence="1">
    <location>
        <begin position="27"/>
        <end position="41"/>
    </location>
</feature>
<accession>A0AAV9WSL7</accession>
<feature type="compositionally biased region" description="Basic residues" evidence="1">
    <location>
        <begin position="391"/>
        <end position="402"/>
    </location>
</feature>
<name>A0AAV9WSL7_9PEZI</name>
<evidence type="ECO:0000313" key="2">
    <source>
        <dbReference type="EMBL" id="KAK6512532.1"/>
    </source>
</evidence>
<dbReference type="EMBL" id="JAVHJL010000001">
    <property type="protein sequence ID" value="KAK6512532.1"/>
    <property type="molecule type" value="Genomic_DNA"/>
</dbReference>
<feature type="region of interest" description="Disordered" evidence="1">
    <location>
        <begin position="1"/>
        <end position="41"/>
    </location>
</feature>
<organism evidence="2 3">
    <name type="scientific">Arthrobotrys musiformis</name>
    <dbReference type="NCBI Taxonomy" id="47236"/>
    <lineage>
        <taxon>Eukaryota</taxon>
        <taxon>Fungi</taxon>
        <taxon>Dikarya</taxon>
        <taxon>Ascomycota</taxon>
        <taxon>Pezizomycotina</taxon>
        <taxon>Orbiliomycetes</taxon>
        <taxon>Orbiliales</taxon>
        <taxon>Orbiliaceae</taxon>
        <taxon>Arthrobotrys</taxon>
    </lineage>
</organism>
<protein>
    <recommendedName>
        <fullName evidence="4">Rrn9 domain-containing protein</fullName>
    </recommendedName>
</protein>
<feature type="region of interest" description="Disordered" evidence="1">
    <location>
        <begin position="82"/>
        <end position="114"/>
    </location>
</feature>
<feature type="region of interest" description="Disordered" evidence="1">
    <location>
        <begin position="383"/>
        <end position="412"/>
    </location>
</feature>
<feature type="compositionally biased region" description="Basic and acidic residues" evidence="1">
    <location>
        <begin position="403"/>
        <end position="412"/>
    </location>
</feature>
<evidence type="ECO:0008006" key="4">
    <source>
        <dbReference type="Google" id="ProtNLM"/>
    </source>
</evidence>
<sequence length="412" mass="46506">MASSSHRRGSMASTSQKKGLASAKRSKGYDEGGEEEPKRLDRLQVEEHVQLLQALDERLREDLAHHLLMTFHTNKHYEQDLKTASADADPTDEQAGSSTKDVAPDLNRGRGRGIKPTSLLPRWRAWPLPLEKTPRPEPGYISSSPLQDCLLATTLRYASAQMRMRKGLAEFSADDANSEALCGPAIERIVASFDRMLAGIYRSREGYAADQASQNLDALLRRRKKRHRTSREPLRADDMVISEQKTDVPRRTTSQVYRQGSQRLLTATDVFQHALVQSFPRGVLQRASDRLGILLQQPRNADHASYITLVESKQQSPQPGSLDDVSTVDVDGMGCLTPMFLGTDTERVHMGGKYITRSMWETWDERRTQVAEEGCFSRDGFLEEIPEQGRTNKKRRQMHKEKKLQELEAHAA</sequence>
<keyword evidence="3" id="KW-1185">Reference proteome</keyword>
<dbReference type="Proteomes" id="UP001370758">
    <property type="component" value="Unassembled WGS sequence"/>
</dbReference>
<proteinExistence type="predicted"/>
<gene>
    <name evidence="2" type="ORF">TWF481_001417</name>
</gene>
<reference evidence="2 3" key="1">
    <citation type="submission" date="2023-08" db="EMBL/GenBank/DDBJ databases">
        <authorList>
            <person name="Palmer J.M."/>
        </authorList>
    </citation>
    <scope>NUCLEOTIDE SEQUENCE [LARGE SCALE GENOMIC DNA]</scope>
    <source>
        <strain evidence="2 3">TWF481</strain>
    </source>
</reference>
<dbReference type="AlphaFoldDB" id="A0AAV9WSL7"/>
<evidence type="ECO:0000256" key="1">
    <source>
        <dbReference type="SAM" id="MobiDB-lite"/>
    </source>
</evidence>